<dbReference type="PROSITE" id="PS00131">
    <property type="entry name" value="CARBOXYPEPT_SER_SER"/>
    <property type="match status" value="1"/>
</dbReference>
<dbReference type="Proteomes" id="UP000703269">
    <property type="component" value="Unassembled WGS sequence"/>
</dbReference>
<dbReference type="PANTHER" id="PTHR11802:SF479">
    <property type="entry name" value="CARBOXYPEPTIDASE"/>
    <property type="match status" value="1"/>
</dbReference>
<keyword evidence="5" id="KW-0325">Glycoprotein</keyword>
<feature type="chain" id="PRO_5040545213" description="Carboxypeptidase" evidence="6">
    <location>
        <begin position="23"/>
        <end position="672"/>
    </location>
</feature>
<dbReference type="InterPro" id="IPR018202">
    <property type="entry name" value="Ser_caboxypep_ser_AS"/>
</dbReference>
<evidence type="ECO:0000313" key="8">
    <source>
        <dbReference type="Proteomes" id="UP000703269"/>
    </source>
</evidence>
<dbReference type="Pfam" id="PF00450">
    <property type="entry name" value="Peptidase_S10"/>
    <property type="match status" value="1"/>
</dbReference>
<keyword evidence="8" id="KW-1185">Reference proteome</keyword>
<sequence length="672" mass="73482">MRRANQLRPWLALSALLGAVHAQQPSTPPSSFPHDYPGKPTGDLGPNWQAYYQVTQSLPNVTFPAPGRNWAGNIPVDRPNHPNDTLFFWAWEKQNGSLTAGAGESTDPWGIWLNGGPGSSSMVGLFFENGPLHIREDYTIFSNNLSWHTLADYVWVDQPVGTGFSTADSDGYVADEDQMGEDFMNFLANLVKVFPSLKTRPLHLTGESYAGTYIPYITKAYFGMEDPPVNLSRIAIGDGTLGSGFEFELLPTLTVIETYPQLIGYDPQVYEYFSEQSHLCGYDLNLTYPQNGHFPTLNAPFPNSSDTLDKRRRTHKKMVFQQALKQDTLEKRAGITRRSTPADEVRLARRDQWKRDLTGRANGTLDPWYLCDLYDEMIDYALNFSLPWKGHNEENGFDVYNIPDALQPEAPMDASVFLNDNQTRTAIHAPTSKDWQESINYPFGSDVNGFDPSPEPMVFLDDLATNATEKGVHVIIYSGNDDSLVSHISSEIVIQNTTFGGVQGFSRPPATPWLGDDGVRAGVVHQERNWTYVLIENAGHLVAQQQPGRALVFVREFVFGNNETGLVTNASSGSVSVVGGEDGTLAGTVHPGQLGIYEGAGATQSTYTFPSATIDAWNSFFATVTASNALGTGGASGASGSGGASQTQASDALGQVAARWWPAALGVMFFVL</sequence>
<dbReference type="EC" id="3.4.16.-" evidence="6"/>
<dbReference type="InterPro" id="IPR029058">
    <property type="entry name" value="AB_hydrolase_fold"/>
</dbReference>
<evidence type="ECO:0000256" key="2">
    <source>
        <dbReference type="ARBA" id="ARBA00022645"/>
    </source>
</evidence>
<proteinExistence type="inferred from homology"/>
<keyword evidence="4 6" id="KW-0378">Hydrolase</keyword>
<dbReference type="EMBL" id="BPQB01000081">
    <property type="protein sequence ID" value="GJE98050.1"/>
    <property type="molecule type" value="Genomic_DNA"/>
</dbReference>
<gene>
    <name evidence="7" type="ORF">PsYK624_142720</name>
</gene>
<keyword evidence="6" id="KW-0732">Signal</keyword>
<dbReference type="SUPFAM" id="SSF53474">
    <property type="entry name" value="alpha/beta-Hydrolases"/>
    <property type="match status" value="1"/>
</dbReference>
<dbReference type="Gene3D" id="3.40.50.1820">
    <property type="entry name" value="alpha/beta hydrolase"/>
    <property type="match status" value="1"/>
</dbReference>
<evidence type="ECO:0000313" key="7">
    <source>
        <dbReference type="EMBL" id="GJE98050.1"/>
    </source>
</evidence>
<evidence type="ECO:0000256" key="3">
    <source>
        <dbReference type="ARBA" id="ARBA00022670"/>
    </source>
</evidence>
<comment type="caution">
    <text evidence="7">The sequence shown here is derived from an EMBL/GenBank/DDBJ whole genome shotgun (WGS) entry which is preliminary data.</text>
</comment>
<evidence type="ECO:0000256" key="4">
    <source>
        <dbReference type="ARBA" id="ARBA00022801"/>
    </source>
</evidence>
<comment type="similarity">
    <text evidence="1 6">Belongs to the peptidase S10 family.</text>
</comment>
<dbReference type="PANTHER" id="PTHR11802">
    <property type="entry name" value="SERINE PROTEASE FAMILY S10 SERINE CARBOXYPEPTIDASE"/>
    <property type="match status" value="1"/>
</dbReference>
<dbReference type="InterPro" id="IPR001563">
    <property type="entry name" value="Peptidase_S10"/>
</dbReference>
<evidence type="ECO:0000256" key="5">
    <source>
        <dbReference type="ARBA" id="ARBA00023180"/>
    </source>
</evidence>
<accession>A0A9P3LK68</accession>
<reference evidence="7 8" key="1">
    <citation type="submission" date="2021-08" db="EMBL/GenBank/DDBJ databases">
        <title>Draft Genome Sequence of Phanerochaete sordida strain YK-624.</title>
        <authorList>
            <person name="Mori T."/>
            <person name="Dohra H."/>
            <person name="Suzuki T."/>
            <person name="Kawagishi H."/>
            <person name="Hirai H."/>
        </authorList>
    </citation>
    <scope>NUCLEOTIDE SEQUENCE [LARGE SCALE GENOMIC DNA]</scope>
    <source>
        <strain evidence="7 8">YK-624</strain>
    </source>
</reference>
<organism evidence="7 8">
    <name type="scientific">Phanerochaete sordida</name>
    <dbReference type="NCBI Taxonomy" id="48140"/>
    <lineage>
        <taxon>Eukaryota</taxon>
        <taxon>Fungi</taxon>
        <taxon>Dikarya</taxon>
        <taxon>Basidiomycota</taxon>
        <taxon>Agaricomycotina</taxon>
        <taxon>Agaricomycetes</taxon>
        <taxon>Polyporales</taxon>
        <taxon>Phanerochaetaceae</taxon>
        <taxon>Phanerochaete</taxon>
    </lineage>
</organism>
<dbReference type="OrthoDB" id="443318at2759"/>
<dbReference type="AlphaFoldDB" id="A0A9P3LK68"/>
<dbReference type="GO" id="GO:0004185">
    <property type="term" value="F:serine-type carboxypeptidase activity"/>
    <property type="evidence" value="ECO:0007669"/>
    <property type="project" value="UniProtKB-UniRule"/>
</dbReference>
<feature type="signal peptide" evidence="6">
    <location>
        <begin position="1"/>
        <end position="22"/>
    </location>
</feature>
<evidence type="ECO:0000256" key="1">
    <source>
        <dbReference type="ARBA" id="ARBA00009431"/>
    </source>
</evidence>
<keyword evidence="3 6" id="KW-0645">Protease</keyword>
<dbReference type="GO" id="GO:0006508">
    <property type="term" value="P:proteolysis"/>
    <property type="evidence" value="ECO:0007669"/>
    <property type="project" value="UniProtKB-KW"/>
</dbReference>
<protein>
    <recommendedName>
        <fullName evidence="6">Carboxypeptidase</fullName>
        <ecNumber evidence="6">3.4.16.-</ecNumber>
    </recommendedName>
</protein>
<dbReference type="PRINTS" id="PR00724">
    <property type="entry name" value="CRBOXYPTASEC"/>
</dbReference>
<name>A0A9P3LK68_9APHY</name>
<evidence type="ECO:0000256" key="6">
    <source>
        <dbReference type="RuleBase" id="RU361156"/>
    </source>
</evidence>
<keyword evidence="2 6" id="KW-0121">Carboxypeptidase</keyword>